<sequence>MLRASEFRVVGDLQCKFVMDDPDDFDEDPGEIAEDSGESDFETAMEAGRFAENREHVSNVVMDSQVGQNSASATRVYTDLVNAFWSGSKVKEFFLQFHICCSSEGCNRKFLAPKIGDFQQVWSLQLKCPAGHTYSFLTDDLEKNHGTPDITGRLYQSSLCTSMTHSSLESRTSCTETGPFFRFPVGQEEEDWLDRCSVGIVAGAETEWPCVDSQIPHCAYIMHGGNNQIPV</sequence>
<organism evidence="1 2">
    <name type="scientific">Riccia sorocarpa</name>
    <dbReference type="NCBI Taxonomy" id="122646"/>
    <lineage>
        <taxon>Eukaryota</taxon>
        <taxon>Viridiplantae</taxon>
        <taxon>Streptophyta</taxon>
        <taxon>Embryophyta</taxon>
        <taxon>Marchantiophyta</taxon>
        <taxon>Marchantiopsida</taxon>
        <taxon>Marchantiidae</taxon>
        <taxon>Marchantiales</taxon>
        <taxon>Ricciaceae</taxon>
        <taxon>Riccia</taxon>
    </lineage>
</organism>
<accession>A0ABD3HRQ4</accession>
<evidence type="ECO:0000313" key="1">
    <source>
        <dbReference type="EMBL" id="KAL3693631.1"/>
    </source>
</evidence>
<dbReference type="AlphaFoldDB" id="A0ABD3HRQ4"/>
<keyword evidence="2" id="KW-1185">Reference proteome</keyword>
<gene>
    <name evidence="1" type="ORF">R1sor_007282</name>
</gene>
<reference evidence="1 2" key="1">
    <citation type="submission" date="2024-09" db="EMBL/GenBank/DDBJ databases">
        <title>Chromosome-scale assembly of Riccia sorocarpa.</title>
        <authorList>
            <person name="Paukszto L."/>
        </authorList>
    </citation>
    <scope>NUCLEOTIDE SEQUENCE [LARGE SCALE GENOMIC DNA]</scope>
    <source>
        <strain evidence="1">LP-2024</strain>
        <tissue evidence="1">Aerial parts of the thallus</tissue>
    </source>
</reference>
<comment type="caution">
    <text evidence="1">The sequence shown here is derived from an EMBL/GenBank/DDBJ whole genome shotgun (WGS) entry which is preliminary data.</text>
</comment>
<proteinExistence type="predicted"/>
<evidence type="ECO:0000313" key="2">
    <source>
        <dbReference type="Proteomes" id="UP001633002"/>
    </source>
</evidence>
<dbReference type="Proteomes" id="UP001633002">
    <property type="component" value="Unassembled WGS sequence"/>
</dbReference>
<dbReference type="EMBL" id="JBJQOH010000003">
    <property type="protein sequence ID" value="KAL3693631.1"/>
    <property type="molecule type" value="Genomic_DNA"/>
</dbReference>
<protein>
    <submittedName>
        <fullName evidence="1">Uncharacterized protein</fullName>
    </submittedName>
</protein>
<name>A0ABD3HRQ4_9MARC</name>